<gene>
    <name evidence="1" type="ORF">J5227_21120</name>
</gene>
<protein>
    <submittedName>
        <fullName evidence="1">Uncharacterized protein</fullName>
    </submittedName>
</protein>
<dbReference type="RefSeq" id="WP_208556858.1">
    <property type="nucleotide sequence ID" value="NZ_JAGFPW010000032.1"/>
</dbReference>
<accession>A0A8I2BAV2</accession>
<dbReference type="EMBL" id="JAGFPW010000032">
    <property type="protein sequence ID" value="MBO3796741.1"/>
    <property type="molecule type" value="Genomic_DNA"/>
</dbReference>
<sequence length="63" mass="7328">MATATVKGIKPMEIEFQSEKQVDQFFDYFFDDNKLSEGMKRAREILSNHKGAPFRSKNGKRTQ</sequence>
<evidence type="ECO:0000313" key="1">
    <source>
        <dbReference type="EMBL" id="MBO3796741.1"/>
    </source>
</evidence>
<reference evidence="1" key="1">
    <citation type="submission" date="2021-03" db="EMBL/GenBank/DDBJ databases">
        <title>Isolation of Bacillus subtilis from fermented food sample.</title>
        <authorList>
            <person name="Lakshmanan V."/>
            <person name="Athira K."/>
            <person name="Rajagopal K."/>
        </authorList>
    </citation>
    <scope>NUCLEOTIDE SEQUENCE</scope>
    <source>
        <strain evidence="1">S1</strain>
    </source>
</reference>
<evidence type="ECO:0000313" key="2">
    <source>
        <dbReference type="Proteomes" id="UP000665181"/>
    </source>
</evidence>
<dbReference type="Proteomes" id="UP000665181">
    <property type="component" value="Unassembled WGS sequence"/>
</dbReference>
<name>A0A8I2BAV2_BACIU</name>
<dbReference type="AlphaFoldDB" id="A0A8I2BAV2"/>
<proteinExistence type="predicted"/>
<organism evidence="1 2">
    <name type="scientific">Bacillus subtilis</name>
    <dbReference type="NCBI Taxonomy" id="1423"/>
    <lineage>
        <taxon>Bacteria</taxon>
        <taxon>Bacillati</taxon>
        <taxon>Bacillota</taxon>
        <taxon>Bacilli</taxon>
        <taxon>Bacillales</taxon>
        <taxon>Bacillaceae</taxon>
        <taxon>Bacillus</taxon>
    </lineage>
</organism>
<comment type="caution">
    <text evidence="1">The sequence shown here is derived from an EMBL/GenBank/DDBJ whole genome shotgun (WGS) entry which is preliminary data.</text>
</comment>